<dbReference type="AlphaFoldDB" id="A0A226WKM1"/>
<feature type="region of interest" description="Disordered" evidence="1">
    <location>
        <begin position="40"/>
        <end position="63"/>
    </location>
</feature>
<comment type="caution">
    <text evidence="2">The sequence shown here is derived from an EMBL/GenBank/DDBJ whole genome shotgun (WGS) entry which is preliminary data.</text>
</comment>
<organism evidence="2 3">
    <name type="scientific">Caballeronia sordidicola</name>
    <name type="common">Burkholderia sordidicola</name>
    <dbReference type="NCBI Taxonomy" id="196367"/>
    <lineage>
        <taxon>Bacteria</taxon>
        <taxon>Pseudomonadati</taxon>
        <taxon>Pseudomonadota</taxon>
        <taxon>Betaproteobacteria</taxon>
        <taxon>Burkholderiales</taxon>
        <taxon>Burkholderiaceae</taxon>
        <taxon>Caballeronia</taxon>
    </lineage>
</organism>
<evidence type="ECO:0000313" key="3">
    <source>
        <dbReference type="Proteomes" id="UP000214720"/>
    </source>
</evidence>
<reference evidence="3" key="1">
    <citation type="submission" date="2017-01" db="EMBL/GenBank/DDBJ databases">
        <title>Genome Analysis of Deinococcus marmoris KOPRI26562.</title>
        <authorList>
            <person name="Kim J.H."/>
            <person name="Oh H.-M."/>
        </authorList>
    </citation>
    <scope>NUCLEOTIDE SEQUENCE [LARGE SCALE GENOMIC DNA]</scope>
    <source>
        <strain evidence="3">PAMC 26633</strain>
    </source>
</reference>
<proteinExistence type="predicted"/>
<name>A0A226WKM1_CABSO</name>
<gene>
    <name evidence="2" type="ORF">BSU04_45985</name>
</gene>
<dbReference type="Proteomes" id="UP000214720">
    <property type="component" value="Unassembled WGS sequence"/>
</dbReference>
<evidence type="ECO:0000256" key="1">
    <source>
        <dbReference type="SAM" id="MobiDB-lite"/>
    </source>
</evidence>
<accession>A0A226WKM1</accession>
<protein>
    <submittedName>
        <fullName evidence="2">Uncharacterized protein</fullName>
    </submittedName>
</protein>
<sequence length="63" mass="6949">MAAVPHFRDYTAVRRKRRTGYLKAAIGAIRLLDQAAQSSRSIKPLNQAAQSSRSIKPLNQAAQ</sequence>
<evidence type="ECO:0000313" key="2">
    <source>
        <dbReference type="EMBL" id="OXC71683.1"/>
    </source>
</evidence>
<dbReference type="EMBL" id="MTHB01000301">
    <property type="protein sequence ID" value="OXC71683.1"/>
    <property type="molecule type" value="Genomic_DNA"/>
</dbReference>